<feature type="transmembrane region" description="Helical" evidence="1">
    <location>
        <begin position="221"/>
        <end position="241"/>
    </location>
</feature>
<proteinExistence type="predicted"/>
<evidence type="ECO:0000259" key="3">
    <source>
        <dbReference type="Pfam" id="PF19040"/>
    </source>
</evidence>
<dbReference type="InterPro" id="IPR043968">
    <property type="entry name" value="SGNH"/>
</dbReference>
<dbReference type="Proteomes" id="UP000547614">
    <property type="component" value="Unassembled WGS sequence"/>
</dbReference>
<keyword evidence="5" id="KW-1185">Reference proteome</keyword>
<dbReference type="Pfam" id="PF19040">
    <property type="entry name" value="SGNH"/>
    <property type="match status" value="1"/>
</dbReference>
<comment type="caution">
    <text evidence="4">The sequence shown here is derived from an EMBL/GenBank/DDBJ whole genome shotgun (WGS) entry which is preliminary data.</text>
</comment>
<feature type="transmembrane region" description="Helical" evidence="1">
    <location>
        <begin position="315"/>
        <end position="333"/>
    </location>
</feature>
<evidence type="ECO:0000259" key="2">
    <source>
        <dbReference type="Pfam" id="PF01757"/>
    </source>
</evidence>
<feature type="transmembrane region" description="Helical" evidence="1">
    <location>
        <begin position="74"/>
        <end position="93"/>
    </location>
</feature>
<feature type="transmembrane region" description="Helical" evidence="1">
    <location>
        <begin position="137"/>
        <end position="156"/>
    </location>
</feature>
<evidence type="ECO:0000313" key="4">
    <source>
        <dbReference type="EMBL" id="MBB3189388.1"/>
    </source>
</evidence>
<dbReference type="GO" id="GO:0009103">
    <property type="term" value="P:lipopolysaccharide biosynthetic process"/>
    <property type="evidence" value="ECO:0007669"/>
    <property type="project" value="TreeGrafter"/>
</dbReference>
<feature type="transmembrane region" description="Helical" evidence="1">
    <location>
        <begin position="345"/>
        <end position="368"/>
    </location>
</feature>
<feature type="domain" description="Acyltransferase 3" evidence="2">
    <location>
        <begin position="8"/>
        <end position="329"/>
    </location>
</feature>
<dbReference type="Pfam" id="PF01757">
    <property type="entry name" value="Acyl_transf_3"/>
    <property type="match status" value="1"/>
</dbReference>
<dbReference type="SUPFAM" id="SSF52266">
    <property type="entry name" value="SGNH hydrolase"/>
    <property type="match status" value="1"/>
</dbReference>
<keyword evidence="1" id="KW-1133">Transmembrane helix</keyword>
<feature type="transmembrane region" description="Helical" evidence="1">
    <location>
        <begin position="247"/>
        <end position="265"/>
    </location>
</feature>
<dbReference type="EMBL" id="JACHXP010000002">
    <property type="protein sequence ID" value="MBB3189388.1"/>
    <property type="molecule type" value="Genomic_DNA"/>
</dbReference>
<sequence>MSTYYRPEVDGLRAVAVIPVILFHAGLDAWSGGFVGVDIFFVVSGYLITGIIYNEIRQGNFSIIKFYERRARRILPALFFVSLTCLAIAWIWMLPKEFSKLSESLVAVNLFVSNIYFWQDVDYFAGPADMQPFLHTWSLAVEEQFYLFFPLVMLVLGMLRRHYLLVMVFLAFLLSLILAEYGARNHPAANFYLLPTRAWELMAGALIAIGLHERELKLPRAIHDGGAFLGLGMILYSIFLFDESTPFPSLWALIPVLGAALVILFARHDNAAGKLLAAKPVVGIGLISYSAYLWHQPVFVFARERSFGALSQSDFLLLSLLSLILAYFSWRFVEQPFRDKRNFSRATIFSGALAGTVCFIGIGLYGTYTQGIPWRLNAAVAQVADVRNDRHLQSEGCQSMPGRVIPIEEACEYNGEYMDKVVVWGDSQATPLVGPVAERAKDLGLGVKQFVYTNCLPVAGYTRSDEPECGSFNEDAMNYMVDNDHVKLVVMLGRYPLQFEGETFDNREGGIEEDNTVYAVPFDKAKTVDPAMMTNRVPLVGERIQQTVNTLVSDGKKVVLIYPVPEVGWDVPFTLAKEMMYGKARAAPLSTSHEVFKERVASAYEQLDLVENHKNLLKIKPESLFCDTYLTGRCTTQVNDELLYYDNNHLSKAGATLVVDHIFDEMKEVGWLKDKRVELGWLND</sequence>
<feature type="domain" description="SGNH" evidence="3">
    <location>
        <begin position="408"/>
        <end position="662"/>
    </location>
</feature>
<dbReference type="PANTHER" id="PTHR23028:SF53">
    <property type="entry name" value="ACYL_TRANSF_3 DOMAIN-CONTAINING PROTEIN"/>
    <property type="match status" value="1"/>
</dbReference>
<organism evidence="4 5">
    <name type="scientific">Halomonas cerina</name>
    <dbReference type="NCBI Taxonomy" id="447424"/>
    <lineage>
        <taxon>Bacteria</taxon>
        <taxon>Pseudomonadati</taxon>
        <taxon>Pseudomonadota</taxon>
        <taxon>Gammaproteobacteria</taxon>
        <taxon>Oceanospirillales</taxon>
        <taxon>Halomonadaceae</taxon>
        <taxon>Halomonas</taxon>
    </lineage>
</organism>
<evidence type="ECO:0000256" key="1">
    <source>
        <dbReference type="SAM" id="Phobius"/>
    </source>
</evidence>
<evidence type="ECO:0000313" key="5">
    <source>
        <dbReference type="Proteomes" id="UP000547614"/>
    </source>
</evidence>
<dbReference type="PANTHER" id="PTHR23028">
    <property type="entry name" value="ACETYLTRANSFERASE"/>
    <property type="match status" value="1"/>
</dbReference>
<feature type="transmembrane region" description="Helical" evidence="1">
    <location>
        <begin position="189"/>
        <end position="209"/>
    </location>
</feature>
<dbReference type="AlphaFoldDB" id="A0A839V5W5"/>
<feature type="transmembrane region" description="Helical" evidence="1">
    <location>
        <begin position="163"/>
        <end position="183"/>
    </location>
</feature>
<keyword evidence="1" id="KW-0472">Membrane</keyword>
<reference evidence="4 5" key="1">
    <citation type="submission" date="2020-08" db="EMBL/GenBank/DDBJ databases">
        <title>Genomic Encyclopedia of Type Strains, Phase III (KMG-III): the genomes of soil and plant-associated and newly described type strains.</title>
        <authorList>
            <person name="Whitman W."/>
        </authorList>
    </citation>
    <scope>NUCLEOTIDE SEQUENCE [LARGE SCALE GENOMIC DNA]</scope>
    <source>
        <strain evidence="4 5">CECT 7282</strain>
    </source>
</reference>
<accession>A0A839V5W5</accession>
<feature type="transmembrane region" description="Helical" evidence="1">
    <location>
        <begin position="33"/>
        <end position="53"/>
    </location>
</feature>
<dbReference type="GO" id="GO:0016020">
    <property type="term" value="C:membrane"/>
    <property type="evidence" value="ECO:0007669"/>
    <property type="project" value="TreeGrafter"/>
</dbReference>
<dbReference type="RefSeq" id="WP_183324143.1">
    <property type="nucleotide sequence ID" value="NZ_JACHXP010000002.1"/>
</dbReference>
<dbReference type="InterPro" id="IPR002656">
    <property type="entry name" value="Acyl_transf_3_dom"/>
</dbReference>
<feature type="transmembrane region" description="Helical" evidence="1">
    <location>
        <begin position="277"/>
        <end position="295"/>
    </location>
</feature>
<gene>
    <name evidence="4" type="ORF">FHR94_000610</name>
</gene>
<protein>
    <submittedName>
        <fullName evidence="4">Peptidoglycan/LPS O-acetylase OafA/YrhL</fullName>
    </submittedName>
</protein>
<keyword evidence="1" id="KW-0812">Transmembrane</keyword>
<name>A0A839V5W5_9GAMM</name>
<dbReference type="InterPro" id="IPR050879">
    <property type="entry name" value="Acyltransferase_3"/>
</dbReference>
<dbReference type="GO" id="GO:0016747">
    <property type="term" value="F:acyltransferase activity, transferring groups other than amino-acyl groups"/>
    <property type="evidence" value="ECO:0007669"/>
    <property type="project" value="InterPro"/>
</dbReference>